<dbReference type="Gene3D" id="2.60.40.10">
    <property type="entry name" value="Immunoglobulins"/>
    <property type="match status" value="1"/>
</dbReference>
<dbReference type="InterPro" id="IPR011467">
    <property type="entry name" value="DUF1573"/>
</dbReference>
<dbReference type="PANTHER" id="PTHR37833:SF1">
    <property type="entry name" value="SIGNAL PEPTIDE PROTEIN"/>
    <property type="match status" value="1"/>
</dbReference>
<sequence>MGKQYSTIFLIFILTIWQSFVSKELLVEAEASSSSNDKNTQINNSDQYPIIFFENPDFNFGKIFKGQKIEHIYEFENRGKDTLNIGKVKTSCGCTAAILTNNTIPPGNTGEIRATFNSRSYTGNVTKSISVISNDPERPSYKLTISGEIVEDISIKPKNIDFGSVYMGKIINKTVTIKSQTKSNFKIEKITTSKQFINTSIEEKNNGEYVIKVELKDNLEIGRFSGGIYLETNSLMQPKVNIPFFGEIVGDITTYPKKIYYGFITKGKELSQKLYVKINKGNIKILNTTVSPDYVSTKIIEKREINNPHYLIEVKLHKEATTGKINGILELYTNSKIQPVTRIPIIGEIEKG</sequence>
<dbReference type="AlphaFoldDB" id="A0A1E3XFL2"/>
<organism evidence="1 2">
    <name type="scientific">Candidatus Scalindua rubra</name>
    <dbReference type="NCBI Taxonomy" id="1872076"/>
    <lineage>
        <taxon>Bacteria</taxon>
        <taxon>Pseudomonadati</taxon>
        <taxon>Planctomycetota</taxon>
        <taxon>Candidatus Brocadiia</taxon>
        <taxon>Candidatus Brocadiales</taxon>
        <taxon>Candidatus Scalinduaceae</taxon>
        <taxon>Candidatus Scalindua</taxon>
    </lineage>
</organism>
<dbReference type="EMBL" id="MAYW01000007">
    <property type="protein sequence ID" value="ODS34421.1"/>
    <property type="molecule type" value="Genomic_DNA"/>
</dbReference>
<evidence type="ECO:0008006" key="3">
    <source>
        <dbReference type="Google" id="ProtNLM"/>
    </source>
</evidence>
<accession>A0A1E3XFL2</accession>
<proteinExistence type="predicted"/>
<name>A0A1E3XFL2_9BACT</name>
<dbReference type="Proteomes" id="UP000094056">
    <property type="component" value="Unassembled WGS sequence"/>
</dbReference>
<evidence type="ECO:0000313" key="1">
    <source>
        <dbReference type="EMBL" id="ODS34421.1"/>
    </source>
</evidence>
<protein>
    <recommendedName>
        <fullName evidence="3">DUF1573 domain-containing protein</fullName>
    </recommendedName>
</protein>
<dbReference type="Pfam" id="PF07610">
    <property type="entry name" value="DUF1573"/>
    <property type="match status" value="1"/>
</dbReference>
<comment type="caution">
    <text evidence="1">The sequence shown here is derived from an EMBL/GenBank/DDBJ whole genome shotgun (WGS) entry which is preliminary data.</text>
</comment>
<dbReference type="InterPro" id="IPR013783">
    <property type="entry name" value="Ig-like_fold"/>
</dbReference>
<gene>
    <name evidence="1" type="ORF">SCARUB_00432</name>
</gene>
<dbReference type="PANTHER" id="PTHR37833">
    <property type="entry name" value="LIPOPROTEIN-RELATED"/>
    <property type="match status" value="1"/>
</dbReference>
<reference evidence="1 2" key="1">
    <citation type="submission" date="2016-07" db="EMBL/GenBank/DDBJ databases">
        <title>Draft genome of Scalindua rubra, obtained from a brine-seawater interface in the Red Sea, sheds light on salt adaptation in anammox bacteria.</title>
        <authorList>
            <person name="Speth D.R."/>
            <person name="Lagkouvardos I."/>
            <person name="Wang Y."/>
            <person name="Qian P.-Y."/>
            <person name="Dutilh B.E."/>
            <person name="Jetten M.S."/>
        </authorList>
    </citation>
    <scope>NUCLEOTIDE SEQUENCE [LARGE SCALE GENOMIC DNA]</scope>
    <source>
        <strain evidence="1">BSI-1</strain>
    </source>
</reference>
<evidence type="ECO:0000313" key="2">
    <source>
        <dbReference type="Proteomes" id="UP000094056"/>
    </source>
</evidence>